<reference evidence="1" key="1">
    <citation type="submission" date="2021-03" db="EMBL/GenBank/DDBJ databases">
        <title>Draft genome sequence of rust myrtle Austropuccinia psidii MF-1, a brazilian biotype.</title>
        <authorList>
            <person name="Quecine M.C."/>
            <person name="Pachon D.M.R."/>
            <person name="Bonatelli M.L."/>
            <person name="Correr F.H."/>
            <person name="Franceschini L.M."/>
            <person name="Leite T.F."/>
            <person name="Margarido G.R.A."/>
            <person name="Almeida C.A."/>
            <person name="Ferrarezi J.A."/>
            <person name="Labate C.A."/>
        </authorList>
    </citation>
    <scope>NUCLEOTIDE SEQUENCE</scope>
    <source>
        <strain evidence="1">MF-1</strain>
    </source>
</reference>
<keyword evidence="2" id="KW-1185">Reference proteome</keyword>
<dbReference type="EMBL" id="AVOT02032146">
    <property type="protein sequence ID" value="MBW0525868.1"/>
    <property type="molecule type" value="Genomic_DNA"/>
</dbReference>
<proteinExistence type="predicted"/>
<accession>A0A9Q3EVL8</accession>
<protein>
    <submittedName>
        <fullName evidence="1">Uncharacterized protein</fullName>
    </submittedName>
</protein>
<evidence type="ECO:0000313" key="2">
    <source>
        <dbReference type="Proteomes" id="UP000765509"/>
    </source>
</evidence>
<gene>
    <name evidence="1" type="ORF">O181_065583</name>
</gene>
<evidence type="ECO:0000313" key="1">
    <source>
        <dbReference type="EMBL" id="MBW0525868.1"/>
    </source>
</evidence>
<name>A0A9Q3EVL8_9BASI</name>
<comment type="caution">
    <text evidence="1">The sequence shown here is derived from an EMBL/GenBank/DDBJ whole genome shotgun (WGS) entry which is preliminary data.</text>
</comment>
<sequence length="125" mass="14288">MRLLLRSKDLLDVCEKAPSANVTTPSANKWNKAGYNKINPITSKVNHCVFLAIANSETSDNAHLLWTKIKDQYTSKKVLKKGQVWVNWQESDYNHNQQVHIDKLKKLLLELDSVSIKVPLEIVAY</sequence>
<dbReference type="AlphaFoldDB" id="A0A9Q3EVL8"/>
<dbReference type="Proteomes" id="UP000765509">
    <property type="component" value="Unassembled WGS sequence"/>
</dbReference>
<organism evidence="1 2">
    <name type="scientific">Austropuccinia psidii MF-1</name>
    <dbReference type="NCBI Taxonomy" id="1389203"/>
    <lineage>
        <taxon>Eukaryota</taxon>
        <taxon>Fungi</taxon>
        <taxon>Dikarya</taxon>
        <taxon>Basidiomycota</taxon>
        <taxon>Pucciniomycotina</taxon>
        <taxon>Pucciniomycetes</taxon>
        <taxon>Pucciniales</taxon>
        <taxon>Sphaerophragmiaceae</taxon>
        <taxon>Austropuccinia</taxon>
    </lineage>
</organism>